<evidence type="ECO:0000256" key="1">
    <source>
        <dbReference type="ARBA" id="ARBA00022485"/>
    </source>
</evidence>
<feature type="binding site" evidence="6">
    <location>
        <position position="47"/>
    </location>
    <ligand>
        <name>[4Fe-4S] cluster</name>
        <dbReference type="ChEBI" id="CHEBI:49883"/>
        <label>1</label>
    </ligand>
</feature>
<dbReference type="SUPFAM" id="SSF54862">
    <property type="entry name" value="4Fe-4S ferredoxins"/>
    <property type="match status" value="1"/>
</dbReference>
<organism evidence="8 9">
    <name type="scientific">Chitinibacter bivalviorum</name>
    <dbReference type="NCBI Taxonomy" id="2739434"/>
    <lineage>
        <taxon>Bacteria</taxon>
        <taxon>Pseudomonadati</taxon>
        <taxon>Pseudomonadota</taxon>
        <taxon>Betaproteobacteria</taxon>
        <taxon>Neisseriales</taxon>
        <taxon>Chitinibacteraceae</taxon>
        <taxon>Chitinibacter</taxon>
    </lineage>
</organism>
<dbReference type="InterPro" id="IPR017896">
    <property type="entry name" value="4Fe4S_Fe-S-bd"/>
</dbReference>
<evidence type="ECO:0000313" key="9">
    <source>
        <dbReference type="Proteomes" id="UP000509597"/>
    </source>
</evidence>
<dbReference type="PANTHER" id="PTHR43687">
    <property type="entry name" value="ADENYLYLSULFATE REDUCTASE, BETA SUBUNIT"/>
    <property type="match status" value="1"/>
</dbReference>
<dbReference type="Gene3D" id="3.30.70.20">
    <property type="match status" value="2"/>
</dbReference>
<feature type="binding site" evidence="6">
    <location>
        <position position="75"/>
    </location>
    <ligand>
        <name>[4Fe-4S] cluster</name>
        <dbReference type="ChEBI" id="CHEBI:49883"/>
        <label>2</label>
    </ligand>
</feature>
<keyword evidence="4 6" id="KW-0408">Iron</keyword>
<feature type="binding site" evidence="6">
    <location>
        <position position="43"/>
    </location>
    <ligand>
        <name>[4Fe-4S] cluster</name>
        <dbReference type="ChEBI" id="CHEBI:49883"/>
        <label>1</label>
    </ligand>
</feature>
<evidence type="ECO:0000256" key="3">
    <source>
        <dbReference type="ARBA" id="ARBA00022737"/>
    </source>
</evidence>
<dbReference type="PROSITE" id="PS51379">
    <property type="entry name" value="4FE4S_FER_2"/>
    <property type="match status" value="3"/>
</dbReference>
<evidence type="ECO:0000256" key="6">
    <source>
        <dbReference type="HAMAP-Rule" id="MF_02201"/>
    </source>
</evidence>
<feature type="binding site" evidence="6">
    <location>
        <position position="141"/>
    </location>
    <ligand>
        <name>[4Fe-4S] cluster</name>
        <dbReference type="ChEBI" id="CHEBI:49883"/>
        <label>3</label>
    </ligand>
</feature>
<comment type="subunit">
    <text evidence="6">Interacts with the cytoplasmic NapA precursor.</text>
</comment>
<proteinExistence type="inferred from homology"/>
<dbReference type="KEGG" id="chiz:HQ393_05480"/>
<dbReference type="GO" id="GO:0005737">
    <property type="term" value="C:cytoplasm"/>
    <property type="evidence" value="ECO:0007669"/>
    <property type="project" value="UniProtKB-SubCell"/>
</dbReference>
<evidence type="ECO:0000259" key="7">
    <source>
        <dbReference type="PROSITE" id="PS51379"/>
    </source>
</evidence>
<dbReference type="PROSITE" id="PS00198">
    <property type="entry name" value="4FE4S_FER_1"/>
    <property type="match status" value="1"/>
</dbReference>
<dbReference type="Pfam" id="PF00037">
    <property type="entry name" value="Fer4"/>
    <property type="match status" value="1"/>
</dbReference>
<name>A0A7H9BIG8_9NEIS</name>
<feature type="binding site" evidence="6">
    <location>
        <position position="40"/>
    </location>
    <ligand>
        <name>[4Fe-4S] cluster</name>
        <dbReference type="ChEBI" id="CHEBI:49883"/>
        <label>1</label>
    </ligand>
</feature>
<dbReference type="AlphaFoldDB" id="A0A7H9BIG8"/>
<gene>
    <name evidence="6 8" type="primary">napF</name>
    <name evidence="8" type="ORF">HQ393_05480</name>
</gene>
<comment type="subcellular location">
    <subcellularLocation>
        <location evidence="6">Cytoplasm</location>
    </subcellularLocation>
</comment>
<dbReference type="Pfam" id="PF12838">
    <property type="entry name" value="Fer4_7"/>
    <property type="match status" value="1"/>
</dbReference>
<evidence type="ECO:0000313" key="8">
    <source>
        <dbReference type="EMBL" id="QLG87751.1"/>
    </source>
</evidence>
<feature type="domain" description="4Fe-4S ferredoxin-type" evidence="7">
    <location>
        <begin position="58"/>
        <end position="89"/>
    </location>
</feature>
<feature type="binding site" evidence="6">
    <location>
        <position position="69"/>
    </location>
    <ligand>
        <name>[4Fe-4S] cluster</name>
        <dbReference type="ChEBI" id="CHEBI:49883"/>
        <label>2</label>
    </ligand>
</feature>
<keyword evidence="2 6" id="KW-0479">Metal-binding</keyword>
<dbReference type="InterPro" id="IPR050572">
    <property type="entry name" value="Fe-S_Ferredoxin"/>
</dbReference>
<dbReference type="GO" id="GO:0051539">
    <property type="term" value="F:4 iron, 4 sulfur cluster binding"/>
    <property type="evidence" value="ECO:0007669"/>
    <property type="project" value="UniProtKB-UniRule"/>
</dbReference>
<feature type="domain" description="4Fe-4S ferredoxin-type" evidence="7">
    <location>
        <begin position="28"/>
        <end position="57"/>
    </location>
</feature>
<dbReference type="RefSeq" id="WP_179357831.1">
    <property type="nucleotide sequence ID" value="NZ_CP058627.1"/>
</dbReference>
<evidence type="ECO:0000256" key="2">
    <source>
        <dbReference type="ARBA" id="ARBA00022723"/>
    </source>
</evidence>
<comment type="similarity">
    <text evidence="6">Belongs to the NapF family.</text>
</comment>
<protein>
    <recommendedName>
        <fullName evidence="6">Ferredoxin-type protein NapF</fullName>
    </recommendedName>
</protein>
<feature type="binding site" evidence="6">
    <location>
        <position position="151"/>
    </location>
    <ligand>
        <name>[4Fe-4S] cluster</name>
        <dbReference type="ChEBI" id="CHEBI:49883"/>
        <label>3</label>
    </ligand>
</feature>
<evidence type="ECO:0000256" key="4">
    <source>
        <dbReference type="ARBA" id="ARBA00023004"/>
    </source>
</evidence>
<dbReference type="CDD" id="cd10564">
    <property type="entry name" value="NapF_like"/>
    <property type="match status" value="1"/>
</dbReference>
<dbReference type="InterPro" id="IPR017900">
    <property type="entry name" value="4Fe4S_Fe_S_CS"/>
</dbReference>
<keyword evidence="6" id="KW-0963">Cytoplasm</keyword>
<comment type="function">
    <text evidence="6">Could be involved in the maturation of NapA, the catalytic subunit of the periplasmic nitrate reductase, before its export into the periplasm.</text>
</comment>
<accession>A0A7H9BIG8</accession>
<dbReference type="EMBL" id="CP058627">
    <property type="protein sequence ID" value="QLG87751.1"/>
    <property type="molecule type" value="Genomic_DNA"/>
</dbReference>
<dbReference type="HAMAP" id="MF_02201">
    <property type="entry name" value="NapF"/>
    <property type="match status" value="1"/>
</dbReference>
<keyword evidence="5 6" id="KW-0411">Iron-sulfur</keyword>
<evidence type="ECO:0000256" key="5">
    <source>
        <dbReference type="ARBA" id="ARBA00023014"/>
    </source>
</evidence>
<feature type="binding site" evidence="6">
    <location>
        <position position="72"/>
    </location>
    <ligand>
        <name>[4Fe-4S] cluster</name>
        <dbReference type="ChEBI" id="CHEBI:49883"/>
        <label>2</label>
    </ligand>
</feature>
<dbReference type="PANTHER" id="PTHR43687:SF4">
    <property type="entry name" value="BLR5484 PROTEIN"/>
    <property type="match status" value="1"/>
</dbReference>
<sequence length="168" mass="18121">MPVDQSRRSLLFGRKPAVKTAPIFRPPWAIEQFTEQCTRCGECLSACPSQIIVAGDGGFPEIDFSRGECTFCGECRDACQPKALSLIAEMAWAQHIEIASDCMAQQGVDCRVCGEMCDAKAIHFQLSLGRVAQPIIESDLCTGCGACVAPCPSAAIKMVQRQAQTMEA</sequence>
<feature type="domain" description="4Fe-4S ferredoxin-type" evidence="7">
    <location>
        <begin position="132"/>
        <end position="161"/>
    </location>
</feature>
<dbReference type="Proteomes" id="UP000509597">
    <property type="component" value="Chromosome"/>
</dbReference>
<comment type="cofactor">
    <cofactor evidence="6">
        <name>[4Fe-4S] cluster</name>
        <dbReference type="ChEBI" id="CHEBI:49883"/>
    </cofactor>
</comment>
<keyword evidence="3 6" id="KW-0677">Repeat</keyword>
<dbReference type="GO" id="GO:0046872">
    <property type="term" value="F:metal ion binding"/>
    <property type="evidence" value="ECO:0007669"/>
    <property type="project" value="UniProtKB-KW"/>
</dbReference>
<dbReference type="NCBIfam" id="TIGR00402">
    <property type="entry name" value="napF"/>
    <property type="match status" value="1"/>
</dbReference>
<feature type="binding site" evidence="6">
    <location>
        <position position="147"/>
    </location>
    <ligand>
        <name>[4Fe-4S] cluster</name>
        <dbReference type="ChEBI" id="CHEBI:49883"/>
        <label>3</label>
    </ligand>
</feature>
<reference evidence="8 9" key="1">
    <citation type="submission" date="2020-07" db="EMBL/GenBank/DDBJ databases">
        <title>Complete genome sequence of Chitinibacter sp. 2T18.</title>
        <authorList>
            <person name="Bae J.-W."/>
            <person name="Choi J.-W."/>
        </authorList>
    </citation>
    <scope>NUCLEOTIDE SEQUENCE [LARGE SCALE GENOMIC DNA]</scope>
    <source>
        <strain evidence="8 9">2T18</strain>
    </source>
</reference>
<feature type="binding site" evidence="6">
    <location>
        <position position="144"/>
    </location>
    <ligand>
        <name>[4Fe-4S] cluster</name>
        <dbReference type="ChEBI" id="CHEBI:49883"/>
        <label>3</label>
    </ligand>
</feature>
<keyword evidence="9" id="KW-1185">Reference proteome</keyword>
<feature type="binding site" evidence="6">
    <location>
        <position position="79"/>
    </location>
    <ligand>
        <name>[4Fe-4S] cluster</name>
        <dbReference type="ChEBI" id="CHEBI:49883"/>
        <label>2</label>
    </ligand>
</feature>
<dbReference type="InterPro" id="IPR004496">
    <property type="entry name" value="NapF"/>
</dbReference>
<keyword evidence="1 6" id="KW-0004">4Fe-4S</keyword>
<feature type="binding site" evidence="6">
    <location>
        <position position="37"/>
    </location>
    <ligand>
        <name>[4Fe-4S] cluster</name>
        <dbReference type="ChEBI" id="CHEBI:49883"/>
        <label>1</label>
    </ligand>
</feature>